<evidence type="ECO:0000259" key="3">
    <source>
        <dbReference type="PROSITE" id="PS50887"/>
    </source>
</evidence>
<feature type="transmembrane region" description="Helical" evidence="1">
    <location>
        <begin position="260"/>
        <end position="277"/>
    </location>
</feature>
<dbReference type="Gene3D" id="3.20.20.450">
    <property type="entry name" value="EAL domain"/>
    <property type="match status" value="1"/>
</dbReference>
<keyword evidence="1" id="KW-1133">Transmembrane helix</keyword>
<keyword evidence="1" id="KW-0812">Transmembrane</keyword>
<sequence>MGEEPARRSARLRRAACWLLGVAVLVGAHVAADGTAFAQVLYVLVVAGAAALAWAGIRTGPARPARLLIAVGLTASAVGDVVWEVLVRSGADVDVSVADVAYLGAYVALAAALTRMAGSRGQTARGRFDGWIDAVIVFVAVLAVMWDITVAETLADTSQPLGVRLVWALYPALDAALIALVFRVMSGSRRRDPAALVVAAGAACWLASDLAYMFAPDPEVVPSLLSTGWMLGAGLLAVAARPWAHRDAAATGVREQAGRARLAVCLGALLVPGALDLVHDLTGREQTPLSLFGATSVLVLLVFLRTARLLRAEAEARELVRAQARRNAALAAHSSDAVLVIDRSGRLLGDPTPLATLLGVELSADPAEGELVRGAGLDPQAARAVFAEAVAAGGAVVSAELPRRWRGQELWVGVRLVDLSADPDVGGVVIHATDITERKRAEQSLAHQAFHDGLTGLANRALFAERVEQALRHNARHGDTAAVVYIDLDGFKAVNDSLGHQAGDLLLQQVARRLATTVRAGDTLARLGGDEFAVLLEQVDDVAEVTAAGDRMLAELRRPVRIGRQSVTVSGSVGIAVSDADATGDSLVRDADIAMYAAKTSGRGRVAVFDPAMRAAVVERRALEAELQGALAGDELRLVYHPVVDLADGRVVGFEALLRWHSPVLGPIPPDRFIPVAEDLDLIGEIGAWVLREACSAAAGWRSRYPGAGLTMAVNVSAVQLASPDLVRQIAGALASSGLPAGALVLEVTETALVRDPEGAAEQLAALRALGVRLALDDFGTGYSSLSYLRQFTVDVLKIDRSFIATIDGAELPPIVRGLVELGRTLDLEIVAEGVEDERQRDLLRDARCEFAQGYLFAAPLSATDAELLLLGRTVPAPSGEGTPA</sequence>
<dbReference type="InterPro" id="IPR043128">
    <property type="entry name" value="Rev_trsase/Diguanyl_cyclase"/>
</dbReference>
<dbReference type="InterPro" id="IPR000014">
    <property type="entry name" value="PAS"/>
</dbReference>
<dbReference type="CDD" id="cd01948">
    <property type="entry name" value="EAL"/>
    <property type="match status" value="1"/>
</dbReference>
<evidence type="ECO:0000313" key="4">
    <source>
        <dbReference type="EMBL" id="TYP84598.1"/>
    </source>
</evidence>
<dbReference type="SUPFAM" id="SSF141868">
    <property type="entry name" value="EAL domain-like"/>
    <property type="match status" value="1"/>
</dbReference>
<keyword evidence="5" id="KW-1185">Reference proteome</keyword>
<feature type="transmembrane region" description="Helical" evidence="1">
    <location>
        <begin position="220"/>
        <end position="239"/>
    </location>
</feature>
<feature type="transmembrane region" description="Helical" evidence="1">
    <location>
        <begin position="100"/>
        <end position="118"/>
    </location>
</feature>
<dbReference type="NCBIfam" id="TIGR00254">
    <property type="entry name" value="GGDEF"/>
    <property type="match status" value="1"/>
</dbReference>
<dbReference type="FunFam" id="3.30.70.270:FF:000001">
    <property type="entry name" value="Diguanylate cyclase domain protein"/>
    <property type="match status" value="1"/>
</dbReference>
<dbReference type="InterPro" id="IPR035965">
    <property type="entry name" value="PAS-like_dom_sf"/>
</dbReference>
<organism evidence="4 5">
    <name type="scientific">Blastococcus xanthinilyticus</name>
    <dbReference type="NCBI Taxonomy" id="1564164"/>
    <lineage>
        <taxon>Bacteria</taxon>
        <taxon>Bacillati</taxon>
        <taxon>Actinomycetota</taxon>
        <taxon>Actinomycetes</taxon>
        <taxon>Geodermatophilales</taxon>
        <taxon>Geodermatophilaceae</taxon>
        <taxon>Blastococcus</taxon>
    </lineage>
</organism>
<feature type="transmembrane region" description="Helical" evidence="1">
    <location>
        <begin position="67"/>
        <end position="88"/>
    </location>
</feature>
<keyword evidence="1" id="KW-0472">Membrane</keyword>
<dbReference type="InterPro" id="IPR035919">
    <property type="entry name" value="EAL_sf"/>
</dbReference>
<feature type="domain" description="GGDEF" evidence="3">
    <location>
        <begin position="479"/>
        <end position="611"/>
    </location>
</feature>
<dbReference type="Pfam" id="PF00563">
    <property type="entry name" value="EAL"/>
    <property type="match status" value="1"/>
</dbReference>
<dbReference type="SUPFAM" id="SSF55073">
    <property type="entry name" value="Nucleotide cyclase"/>
    <property type="match status" value="1"/>
</dbReference>
<comment type="caution">
    <text evidence="4">The sequence shown here is derived from an EMBL/GenBank/DDBJ whole genome shotgun (WGS) entry which is preliminary data.</text>
</comment>
<dbReference type="PROSITE" id="PS50883">
    <property type="entry name" value="EAL"/>
    <property type="match status" value="1"/>
</dbReference>
<dbReference type="SMART" id="SM00267">
    <property type="entry name" value="GGDEF"/>
    <property type="match status" value="1"/>
</dbReference>
<dbReference type="PROSITE" id="PS50887">
    <property type="entry name" value="GGDEF"/>
    <property type="match status" value="1"/>
</dbReference>
<dbReference type="SMART" id="SM00052">
    <property type="entry name" value="EAL"/>
    <property type="match status" value="1"/>
</dbReference>
<evidence type="ECO:0000259" key="2">
    <source>
        <dbReference type="PROSITE" id="PS50883"/>
    </source>
</evidence>
<dbReference type="InterPro" id="IPR029787">
    <property type="entry name" value="Nucleotide_cyclase"/>
</dbReference>
<dbReference type="InterPro" id="IPR000160">
    <property type="entry name" value="GGDEF_dom"/>
</dbReference>
<dbReference type="CDD" id="cd01949">
    <property type="entry name" value="GGDEF"/>
    <property type="match status" value="1"/>
</dbReference>
<dbReference type="Pfam" id="PF00990">
    <property type="entry name" value="GGDEF"/>
    <property type="match status" value="1"/>
</dbReference>
<dbReference type="InterPro" id="IPR001633">
    <property type="entry name" value="EAL_dom"/>
</dbReference>
<feature type="domain" description="EAL" evidence="2">
    <location>
        <begin position="620"/>
        <end position="874"/>
    </location>
</feature>
<dbReference type="NCBIfam" id="TIGR00229">
    <property type="entry name" value="sensory_box"/>
    <property type="match status" value="1"/>
</dbReference>
<dbReference type="PANTHER" id="PTHR44757">
    <property type="entry name" value="DIGUANYLATE CYCLASE DGCP"/>
    <property type="match status" value="1"/>
</dbReference>
<feature type="transmembrane region" description="Helical" evidence="1">
    <location>
        <begin position="161"/>
        <end position="182"/>
    </location>
</feature>
<dbReference type="RefSeq" id="WP_166534628.1">
    <property type="nucleotide sequence ID" value="NZ_VNHW01000014.1"/>
</dbReference>
<feature type="transmembrane region" description="Helical" evidence="1">
    <location>
        <begin position="194"/>
        <end position="214"/>
    </location>
</feature>
<dbReference type="Proteomes" id="UP000322499">
    <property type="component" value="Unassembled WGS sequence"/>
</dbReference>
<proteinExistence type="predicted"/>
<evidence type="ECO:0000313" key="5">
    <source>
        <dbReference type="Proteomes" id="UP000322499"/>
    </source>
</evidence>
<evidence type="ECO:0000256" key="1">
    <source>
        <dbReference type="SAM" id="Phobius"/>
    </source>
</evidence>
<dbReference type="PANTHER" id="PTHR44757:SF2">
    <property type="entry name" value="BIOFILM ARCHITECTURE MAINTENANCE PROTEIN MBAA"/>
    <property type="match status" value="1"/>
</dbReference>
<dbReference type="SUPFAM" id="SSF55785">
    <property type="entry name" value="PYP-like sensor domain (PAS domain)"/>
    <property type="match status" value="1"/>
</dbReference>
<feature type="transmembrane region" description="Helical" evidence="1">
    <location>
        <begin position="12"/>
        <end position="30"/>
    </location>
</feature>
<feature type="transmembrane region" description="Helical" evidence="1">
    <location>
        <begin position="130"/>
        <end position="149"/>
    </location>
</feature>
<reference evidence="4 5" key="1">
    <citation type="submission" date="2019-07" db="EMBL/GenBank/DDBJ databases">
        <title>Genomic Encyclopedia of Archaeal and Bacterial Type Strains, Phase II (KMG-II): from individual species to whole genera.</title>
        <authorList>
            <person name="Goeker M."/>
        </authorList>
    </citation>
    <scope>NUCLEOTIDE SEQUENCE [LARGE SCALE GENOMIC DNA]</scope>
    <source>
        <strain evidence="4 5">DSM 46842</strain>
    </source>
</reference>
<feature type="transmembrane region" description="Helical" evidence="1">
    <location>
        <begin position="36"/>
        <end position="55"/>
    </location>
</feature>
<gene>
    <name evidence="4" type="ORF">BD833_11427</name>
</gene>
<dbReference type="Gene3D" id="3.30.70.270">
    <property type="match status" value="1"/>
</dbReference>
<dbReference type="InterPro" id="IPR052155">
    <property type="entry name" value="Biofilm_reg_signaling"/>
</dbReference>
<dbReference type="AlphaFoldDB" id="A0A5S5CNH3"/>
<accession>A0A5S5CNH3</accession>
<dbReference type="Gene3D" id="3.30.450.20">
    <property type="entry name" value="PAS domain"/>
    <property type="match status" value="1"/>
</dbReference>
<protein>
    <submittedName>
        <fullName evidence="4">PAS domain S-box-containing protein/diguanylate cyclase (GGDEF)-like protein</fullName>
    </submittedName>
</protein>
<dbReference type="EMBL" id="VNHW01000014">
    <property type="protein sequence ID" value="TYP84598.1"/>
    <property type="molecule type" value="Genomic_DNA"/>
</dbReference>
<name>A0A5S5CNH3_9ACTN</name>